<dbReference type="PANTHER" id="PTHR33514:SF13">
    <property type="entry name" value="PROTEIN ABCI12, CHLOROPLASTIC"/>
    <property type="match status" value="1"/>
</dbReference>
<dbReference type="PANTHER" id="PTHR33514">
    <property type="entry name" value="PROTEIN ABCI12, CHLOROPLASTIC"/>
    <property type="match status" value="1"/>
</dbReference>
<keyword evidence="8" id="KW-1185">Reference proteome</keyword>
<feature type="transmembrane region" description="Helical" evidence="6">
    <location>
        <begin position="69"/>
        <end position="93"/>
    </location>
</feature>
<evidence type="ECO:0000313" key="8">
    <source>
        <dbReference type="Proteomes" id="UP001595710"/>
    </source>
</evidence>
<evidence type="ECO:0000256" key="4">
    <source>
        <dbReference type="ARBA" id="ARBA00022989"/>
    </source>
</evidence>
<keyword evidence="5 6" id="KW-0472">Membrane</keyword>
<gene>
    <name evidence="7" type="ORF">ACFOND_11420</name>
</gene>
<dbReference type="EMBL" id="JBHRYN010000012">
    <property type="protein sequence ID" value="MFC3702252.1"/>
    <property type="molecule type" value="Genomic_DNA"/>
</dbReference>
<keyword evidence="4 6" id="KW-1133">Transmembrane helix</keyword>
<comment type="caution">
    <text evidence="7">The sequence shown here is derived from an EMBL/GenBank/DDBJ whole genome shotgun (WGS) entry which is preliminary data.</text>
</comment>
<comment type="subcellular location">
    <subcellularLocation>
        <location evidence="1">Membrane</location>
        <topology evidence="1">Multi-pass membrane protein</topology>
    </subcellularLocation>
</comment>
<proteinExistence type="inferred from homology"/>
<dbReference type="Pfam" id="PF02361">
    <property type="entry name" value="CbiQ"/>
    <property type="match status" value="1"/>
</dbReference>
<feature type="transmembrane region" description="Helical" evidence="6">
    <location>
        <begin position="135"/>
        <end position="157"/>
    </location>
</feature>
<sequence>MISLYLHERTWLHRLEASHKLATLALLTIVLVPISQLVIWVAAILAVLILYLSLGRSALRQLKAYRPMLWMFMLIFAMQWWVASWELGLLVVLRMSTLILLANAVTLTSTLDDITDVFLWLMTPLSKLGIATEKIAFAMSLCIRFIPVLVNLLNALLEAWRLRGGGKHYWRIIAPMVIQSLVYSQHVADAVNARGGIPKN</sequence>
<evidence type="ECO:0000256" key="5">
    <source>
        <dbReference type="ARBA" id="ARBA00023136"/>
    </source>
</evidence>
<evidence type="ECO:0000256" key="1">
    <source>
        <dbReference type="ARBA" id="ARBA00004141"/>
    </source>
</evidence>
<dbReference type="CDD" id="cd16914">
    <property type="entry name" value="EcfT"/>
    <property type="match status" value="1"/>
</dbReference>
<dbReference type="InterPro" id="IPR003339">
    <property type="entry name" value="ABC/ECF_trnsptr_transmembrane"/>
</dbReference>
<name>A0ABV7WSR1_9GAMM</name>
<evidence type="ECO:0000256" key="3">
    <source>
        <dbReference type="ARBA" id="ARBA00022692"/>
    </source>
</evidence>
<evidence type="ECO:0000313" key="7">
    <source>
        <dbReference type="EMBL" id="MFC3702252.1"/>
    </source>
</evidence>
<evidence type="ECO:0000256" key="6">
    <source>
        <dbReference type="SAM" id="Phobius"/>
    </source>
</evidence>
<protein>
    <submittedName>
        <fullName evidence="7">Energy-coupling factor transporter transmembrane component T family protein</fullName>
    </submittedName>
</protein>
<comment type="similarity">
    <text evidence="2">Belongs to the CbiQ family.</text>
</comment>
<feature type="transmembrane region" description="Helical" evidence="6">
    <location>
        <begin position="100"/>
        <end position="123"/>
    </location>
</feature>
<evidence type="ECO:0000256" key="2">
    <source>
        <dbReference type="ARBA" id="ARBA00008564"/>
    </source>
</evidence>
<accession>A0ABV7WSR1</accession>
<dbReference type="Proteomes" id="UP001595710">
    <property type="component" value="Unassembled WGS sequence"/>
</dbReference>
<dbReference type="RefSeq" id="WP_290281433.1">
    <property type="nucleotide sequence ID" value="NZ_JAUFQI010000001.1"/>
</dbReference>
<feature type="transmembrane region" description="Helical" evidence="6">
    <location>
        <begin position="21"/>
        <end position="54"/>
    </location>
</feature>
<reference evidence="8" key="1">
    <citation type="journal article" date="2019" name="Int. J. Syst. Evol. Microbiol.">
        <title>The Global Catalogue of Microorganisms (GCM) 10K type strain sequencing project: providing services to taxonomists for standard genome sequencing and annotation.</title>
        <authorList>
            <consortium name="The Broad Institute Genomics Platform"/>
            <consortium name="The Broad Institute Genome Sequencing Center for Infectious Disease"/>
            <person name="Wu L."/>
            <person name="Ma J."/>
        </authorList>
    </citation>
    <scope>NUCLEOTIDE SEQUENCE [LARGE SCALE GENOMIC DNA]</scope>
    <source>
        <strain evidence="8">CECT 8288</strain>
    </source>
</reference>
<organism evidence="7 8">
    <name type="scientific">Reinekea marina</name>
    <dbReference type="NCBI Taxonomy" id="1310421"/>
    <lineage>
        <taxon>Bacteria</taxon>
        <taxon>Pseudomonadati</taxon>
        <taxon>Pseudomonadota</taxon>
        <taxon>Gammaproteobacteria</taxon>
        <taxon>Oceanospirillales</taxon>
        <taxon>Saccharospirillaceae</taxon>
        <taxon>Reinekea</taxon>
    </lineage>
</organism>
<keyword evidence="3 6" id="KW-0812">Transmembrane</keyword>